<evidence type="ECO:0000313" key="2">
    <source>
        <dbReference type="EMBL" id="KAK9687079.1"/>
    </source>
</evidence>
<dbReference type="SUPFAM" id="SSF52087">
    <property type="entry name" value="CRAL/TRIO domain"/>
    <property type="match status" value="1"/>
</dbReference>
<dbReference type="PANTHER" id="PTHR10174">
    <property type="entry name" value="ALPHA-TOCOPHEROL TRANSFER PROTEIN-RELATED"/>
    <property type="match status" value="1"/>
</dbReference>
<dbReference type="InterPro" id="IPR036273">
    <property type="entry name" value="CRAL/TRIO_N_dom_sf"/>
</dbReference>
<dbReference type="Pfam" id="PF00650">
    <property type="entry name" value="CRAL_TRIO"/>
    <property type="match status" value="1"/>
</dbReference>
<dbReference type="InterPro" id="IPR011074">
    <property type="entry name" value="CRAL/TRIO_N_dom"/>
</dbReference>
<dbReference type="InterPro" id="IPR036865">
    <property type="entry name" value="CRAL-TRIO_dom_sf"/>
</dbReference>
<dbReference type="Gene3D" id="1.10.8.20">
    <property type="entry name" value="N-terminal domain of phosphatidylinositol transfer protein sec14p"/>
    <property type="match status" value="1"/>
</dbReference>
<feature type="domain" description="CRAL/TRIO N-terminal" evidence="1">
    <location>
        <begin position="55"/>
        <end position="80"/>
    </location>
</feature>
<accession>A0AAW1ICY6</accession>
<evidence type="ECO:0000259" key="1">
    <source>
        <dbReference type="SMART" id="SM01100"/>
    </source>
</evidence>
<proteinExistence type="predicted"/>
<protein>
    <submittedName>
        <fullName evidence="2">CRAL/TRIO domain</fullName>
    </submittedName>
</protein>
<gene>
    <name evidence="2" type="ORF">QE152_g36722</name>
</gene>
<dbReference type="CDD" id="cd00170">
    <property type="entry name" value="SEC14"/>
    <property type="match status" value="1"/>
</dbReference>
<dbReference type="SMART" id="SM01100">
    <property type="entry name" value="CRAL_TRIO_N"/>
    <property type="match status" value="1"/>
</dbReference>
<dbReference type="InterPro" id="IPR001251">
    <property type="entry name" value="CRAL-TRIO_dom"/>
</dbReference>
<dbReference type="GO" id="GO:0016020">
    <property type="term" value="C:membrane"/>
    <property type="evidence" value="ECO:0007669"/>
    <property type="project" value="TreeGrafter"/>
</dbReference>
<dbReference type="Gene3D" id="3.40.525.10">
    <property type="entry name" value="CRAL-TRIO lipid binding domain"/>
    <property type="match status" value="2"/>
</dbReference>
<sequence length="244" mass="28563">MAATSLFQIETGEISEETKYVAVVELRETEDIVAEGYKELRQLLAADSSLFYHTDDDFLRIFLRPCKYYAKSAYNLMKRIANYKDKYNDTFGNILPHMVKEIILPSNIFNILLNRDQKGRRVLICYSKNWDPSTITGDELLQGVYLLHLIALLEPETQVRGIVVIIDCQAWKIVKPLLVRKAARRVILHGKDMTNLHKYLLPCHLPEDFGGDLPKIWYTGRDWYPEIEQQTEFIKRWHACGRRR</sequence>
<keyword evidence="3" id="KW-1185">Reference proteome</keyword>
<dbReference type="PANTHER" id="PTHR10174:SF212">
    <property type="entry name" value="MIP26555P1"/>
    <property type="match status" value="1"/>
</dbReference>
<organism evidence="2 3">
    <name type="scientific">Popillia japonica</name>
    <name type="common">Japanese beetle</name>
    <dbReference type="NCBI Taxonomy" id="7064"/>
    <lineage>
        <taxon>Eukaryota</taxon>
        <taxon>Metazoa</taxon>
        <taxon>Ecdysozoa</taxon>
        <taxon>Arthropoda</taxon>
        <taxon>Hexapoda</taxon>
        <taxon>Insecta</taxon>
        <taxon>Pterygota</taxon>
        <taxon>Neoptera</taxon>
        <taxon>Endopterygota</taxon>
        <taxon>Coleoptera</taxon>
        <taxon>Polyphaga</taxon>
        <taxon>Scarabaeiformia</taxon>
        <taxon>Scarabaeidae</taxon>
        <taxon>Rutelinae</taxon>
        <taxon>Popillia</taxon>
    </lineage>
</organism>
<name>A0AAW1ICY6_POPJA</name>
<dbReference type="AlphaFoldDB" id="A0AAW1ICY6"/>
<reference evidence="2 3" key="1">
    <citation type="journal article" date="2024" name="BMC Genomics">
        <title>De novo assembly and annotation of Popillia japonica's genome with initial clues to its potential as an invasive pest.</title>
        <authorList>
            <person name="Cucini C."/>
            <person name="Boschi S."/>
            <person name="Funari R."/>
            <person name="Cardaioli E."/>
            <person name="Iannotti N."/>
            <person name="Marturano G."/>
            <person name="Paoli F."/>
            <person name="Bruttini M."/>
            <person name="Carapelli A."/>
            <person name="Frati F."/>
            <person name="Nardi F."/>
        </authorList>
    </citation>
    <scope>NUCLEOTIDE SEQUENCE [LARGE SCALE GENOMIC DNA]</scope>
    <source>
        <strain evidence="2">DMR45628</strain>
    </source>
</reference>
<dbReference type="EMBL" id="JASPKY010000663">
    <property type="protein sequence ID" value="KAK9687079.1"/>
    <property type="molecule type" value="Genomic_DNA"/>
</dbReference>
<dbReference type="SUPFAM" id="SSF46938">
    <property type="entry name" value="CRAL/TRIO N-terminal domain"/>
    <property type="match status" value="1"/>
</dbReference>
<comment type="caution">
    <text evidence="2">The sequence shown here is derived from an EMBL/GenBank/DDBJ whole genome shotgun (WGS) entry which is preliminary data.</text>
</comment>
<dbReference type="Proteomes" id="UP001458880">
    <property type="component" value="Unassembled WGS sequence"/>
</dbReference>
<evidence type="ECO:0000313" key="3">
    <source>
        <dbReference type="Proteomes" id="UP001458880"/>
    </source>
</evidence>
<dbReference type="GO" id="GO:1902936">
    <property type="term" value="F:phosphatidylinositol bisphosphate binding"/>
    <property type="evidence" value="ECO:0007669"/>
    <property type="project" value="TreeGrafter"/>
</dbReference>